<protein>
    <recommendedName>
        <fullName evidence="4">Tetratricopeptide repeat protein</fullName>
    </recommendedName>
</protein>
<name>A0ABS7RLC4_9ACTN</name>
<dbReference type="EMBL" id="JAIEZQ010000002">
    <property type="protein sequence ID" value="MBY9075841.1"/>
    <property type="molecule type" value="Genomic_DNA"/>
</dbReference>
<dbReference type="Proteomes" id="UP000754710">
    <property type="component" value="Unassembled WGS sequence"/>
</dbReference>
<evidence type="ECO:0008006" key="4">
    <source>
        <dbReference type="Google" id="ProtNLM"/>
    </source>
</evidence>
<evidence type="ECO:0000256" key="1">
    <source>
        <dbReference type="SAM" id="Phobius"/>
    </source>
</evidence>
<reference evidence="2 3" key="1">
    <citation type="submission" date="2021-08" db="EMBL/GenBank/DDBJ databases">
        <title>Nocardioides bacterium WL0053 sp. nov., isolated from the sediment.</title>
        <authorList>
            <person name="Wang L."/>
            <person name="Zhang D."/>
            <person name="Zhang A."/>
        </authorList>
    </citation>
    <scope>NUCLEOTIDE SEQUENCE [LARGE SCALE GENOMIC DNA]</scope>
    <source>
        <strain evidence="2 3">WL0053</strain>
    </source>
</reference>
<comment type="caution">
    <text evidence="2">The sequence shown here is derived from an EMBL/GenBank/DDBJ whole genome shotgun (WGS) entry which is preliminary data.</text>
</comment>
<dbReference type="SUPFAM" id="SSF48452">
    <property type="entry name" value="TPR-like"/>
    <property type="match status" value="1"/>
</dbReference>
<accession>A0ABS7RLC4</accession>
<dbReference type="InterPro" id="IPR011990">
    <property type="entry name" value="TPR-like_helical_dom_sf"/>
</dbReference>
<feature type="transmembrane region" description="Helical" evidence="1">
    <location>
        <begin position="35"/>
        <end position="54"/>
    </location>
</feature>
<keyword evidence="1" id="KW-0812">Transmembrane</keyword>
<evidence type="ECO:0000313" key="3">
    <source>
        <dbReference type="Proteomes" id="UP000754710"/>
    </source>
</evidence>
<keyword evidence="1" id="KW-0472">Membrane</keyword>
<evidence type="ECO:0000313" key="2">
    <source>
        <dbReference type="EMBL" id="MBY9075841.1"/>
    </source>
</evidence>
<dbReference type="Gene3D" id="1.25.40.10">
    <property type="entry name" value="Tetratricopeptide repeat domain"/>
    <property type="match status" value="1"/>
</dbReference>
<proteinExistence type="predicted"/>
<dbReference type="RefSeq" id="WP_221025540.1">
    <property type="nucleotide sequence ID" value="NZ_JAIEZQ010000002.1"/>
</dbReference>
<keyword evidence="1" id="KW-1133">Transmembrane helix</keyword>
<gene>
    <name evidence="2" type="ORF">K1X13_13495</name>
</gene>
<keyword evidence="3" id="KW-1185">Reference proteome</keyword>
<organism evidence="2 3">
    <name type="scientific">Nocardioides jiangsuensis</name>
    <dbReference type="NCBI Taxonomy" id="2866161"/>
    <lineage>
        <taxon>Bacteria</taxon>
        <taxon>Bacillati</taxon>
        <taxon>Actinomycetota</taxon>
        <taxon>Actinomycetes</taxon>
        <taxon>Propionibacteriales</taxon>
        <taxon>Nocardioidaceae</taxon>
        <taxon>Nocardioides</taxon>
    </lineage>
</organism>
<sequence length="150" mass="16052">MRTKVVVAVLVAVLAFYALLIGAKGVALLGSGEVVLVLLGVGILLVPVLGVLAVGRELQFGARTARLAAVLEAEGGLPTDDLPRRPSGRVDRVAADAVFEERRAEVDRAPESWRAWYRLALAYDDAGDRTRARSAARRAIALHAEQRDDA</sequence>